<reference evidence="1" key="1">
    <citation type="submission" date="2023-08" db="EMBL/GenBank/DDBJ databases">
        <authorList>
            <person name="Chen Y."/>
            <person name="Shah S."/>
            <person name="Dougan E. K."/>
            <person name="Thang M."/>
            <person name="Chan C."/>
        </authorList>
    </citation>
    <scope>NUCLEOTIDE SEQUENCE</scope>
</reference>
<protein>
    <submittedName>
        <fullName evidence="1">Uncharacterized protein</fullName>
    </submittedName>
</protein>
<evidence type="ECO:0000313" key="1">
    <source>
        <dbReference type="EMBL" id="CAJ1398318.1"/>
    </source>
</evidence>
<dbReference type="Proteomes" id="UP001178507">
    <property type="component" value="Unassembled WGS sequence"/>
</dbReference>
<name>A0AA36NDL0_9DINO</name>
<sequence length="498" mass="54077">MVDAFEDALEDVAYGENESDDDISLADFVDPIQDFNDWGFDPDGAAKAAASALTVSCRRAWEVAKMPLGQRELWQFGPNGPPMNVMDVCQASNILWIANQQELFGFSLDCLEEPLAHLVLSSQANRVRCGHLGGPVVVAVDSAGGVLVAASAPAAGAPPCLKLQNKALHSPLGSSTWGIGLPKGEDGPLLVSANDHCVKSWWLQVPQGPGGWQVLQPRNAAKDAKAPSTLRHFADNLPCIDVAHRRAIVACLSGEVSVLDLAARPESEVPEPPVIEARPDLGPAGPRRPPQWPAHVAGVEPSVRTFAPGALEPSRRIWNVSWIPLHGIQTVEPPRAGGVLDPVEWTVRSCALPAEIIRLVLPLLDPQELLQRIQCLSTKHADMAQEQVLCGKRTEQMAMILSENAVWLTDGCLNMRCKQSLPFNAAFAHVVHMPGLSAVVVSTKMDSAYRTLWAVTVLRRRRSLRFELRVTQLAARSELQYASKARSMNPGVCPWRMV</sequence>
<organism evidence="1 2">
    <name type="scientific">Effrenium voratum</name>
    <dbReference type="NCBI Taxonomy" id="2562239"/>
    <lineage>
        <taxon>Eukaryota</taxon>
        <taxon>Sar</taxon>
        <taxon>Alveolata</taxon>
        <taxon>Dinophyceae</taxon>
        <taxon>Suessiales</taxon>
        <taxon>Symbiodiniaceae</taxon>
        <taxon>Effrenium</taxon>
    </lineage>
</organism>
<dbReference type="AlphaFoldDB" id="A0AA36NDL0"/>
<proteinExistence type="predicted"/>
<accession>A0AA36NDL0</accession>
<evidence type="ECO:0000313" key="2">
    <source>
        <dbReference type="Proteomes" id="UP001178507"/>
    </source>
</evidence>
<gene>
    <name evidence="1" type="ORF">EVOR1521_LOCUS22136</name>
</gene>
<keyword evidence="2" id="KW-1185">Reference proteome</keyword>
<comment type="caution">
    <text evidence="1">The sequence shown here is derived from an EMBL/GenBank/DDBJ whole genome shotgun (WGS) entry which is preliminary data.</text>
</comment>
<dbReference type="EMBL" id="CAUJNA010003295">
    <property type="protein sequence ID" value="CAJ1398318.1"/>
    <property type="molecule type" value="Genomic_DNA"/>
</dbReference>